<dbReference type="Proteomes" id="UP001221898">
    <property type="component" value="Unassembled WGS sequence"/>
</dbReference>
<gene>
    <name evidence="1" type="ORF">AAFF_G00254380</name>
</gene>
<organism evidence="1 2">
    <name type="scientific">Aldrovandia affinis</name>
    <dbReference type="NCBI Taxonomy" id="143900"/>
    <lineage>
        <taxon>Eukaryota</taxon>
        <taxon>Metazoa</taxon>
        <taxon>Chordata</taxon>
        <taxon>Craniata</taxon>
        <taxon>Vertebrata</taxon>
        <taxon>Euteleostomi</taxon>
        <taxon>Actinopterygii</taxon>
        <taxon>Neopterygii</taxon>
        <taxon>Teleostei</taxon>
        <taxon>Notacanthiformes</taxon>
        <taxon>Halosauridae</taxon>
        <taxon>Aldrovandia</taxon>
    </lineage>
</organism>
<reference evidence="1" key="1">
    <citation type="journal article" date="2023" name="Science">
        <title>Genome structures resolve the early diversification of teleost fishes.</title>
        <authorList>
            <person name="Parey E."/>
            <person name="Louis A."/>
            <person name="Montfort J."/>
            <person name="Bouchez O."/>
            <person name="Roques C."/>
            <person name="Iampietro C."/>
            <person name="Lluch J."/>
            <person name="Castinel A."/>
            <person name="Donnadieu C."/>
            <person name="Desvignes T."/>
            <person name="Floi Bucao C."/>
            <person name="Jouanno E."/>
            <person name="Wen M."/>
            <person name="Mejri S."/>
            <person name="Dirks R."/>
            <person name="Jansen H."/>
            <person name="Henkel C."/>
            <person name="Chen W.J."/>
            <person name="Zahm M."/>
            <person name="Cabau C."/>
            <person name="Klopp C."/>
            <person name="Thompson A.W."/>
            <person name="Robinson-Rechavi M."/>
            <person name="Braasch I."/>
            <person name="Lecointre G."/>
            <person name="Bobe J."/>
            <person name="Postlethwait J.H."/>
            <person name="Berthelot C."/>
            <person name="Roest Crollius H."/>
            <person name="Guiguen Y."/>
        </authorList>
    </citation>
    <scope>NUCLEOTIDE SEQUENCE</scope>
    <source>
        <strain evidence="1">NC1722</strain>
    </source>
</reference>
<evidence type="ECO:0000313" key="1">
    <source>
        <dbReference type="EMBL" id="KAJ8377704.1"/>
    </source>
</evidence>
<evidence type="ECO:0000313" key="2">
    <source>
        <dbReference type="Proteomes" id="UP001221898"/>
    </source>
</evidence>
<accession>A0AAD7W2E9</accession>
<dbReference type="EMBL" id="JAINUG010000342">
    <property type="protein sequence ID" value="KAJ8377704.1"/>
    <property type="molecule type" value="Genomic_DNA"/>
</dbReference>
<comment type="caution">
    <text evidence="1">The sequence shown here is derived from an EMBL/GenBank/DDBJ whole genome shotgun (WGS) entry which is preliminary data.</text>
</comment>
<name>A0AAD7W2E9_9TELE</name>
<keyword evidence="2" id="KW-1185">Reference proteome</keyword>
<sequence length="73" mass="8345">MILLLKLGQTGLITSSSVSRFVMLNRSIFSISKRRFSIVCKQRRTQLTLVIVLPLRYNTTAVHQYLIETSDST</sequence>
<protein>
    <submittedName>
        <fullName evidence="1">Uncharacterized protein</fullName>
    </submittedName>
</protein>
<dbReference type="AlphaFoldDB" id="A0AAD7W2E9"/>
<proteinExistence type="predicted"/>